<dbReference type="Pfam" id="PF01409">
    <property type="entry name" value="tRNA-synt_2d"/>
    <property type="match status" value="1"/>
</dbReference>
<keyword evidence="4 6" id="KW-0648">Protein biosynthesis</keyword>
<dbReference type="GO" id="GO:0005524">
    <property type="term" value="F:ATP binding"/>
    <property type="evidence" value="ECO:0007669"/>
    <property type="project" value="UniProtKB-UniRule"/>
</dbReference>
<dbReference type="PROSITE" id="PS50862">
    <property type="entry name" value="AA_TRNA_LIGASE_II"/>
    <property type="match status" value="1"/>
</dbReference>
<dbReference type="EMBL" id="CP104550">
    <property type="protein sequence ID" value="UXH31784.1"/>
    <property type="molecule type" value="Genomic_DNA"/>
</dbReference>
<dbReference type="InterPro" id="IPR002319">
    <property type="entry name" value="Phenylalanyl-tRNA_Synthase"/>
</dbReference>
<evidence type="ECO:0000256" key="1">
    <source>
        <dbReference type="ARBA" id="ARBA00022598"/>
    </source>
</evidence>
<dbReference type="NCBIfam" id="TIGR00470">
    <property type="entry name" value="sepS"/>
    <property type="match status" value="1"/>
</dbReference>
<dbReference type="InterPro" id="IPR041590">
    <property type="entry name" value="SepRS_C"/>
</dbReference>
<dbReference type="GO" id="GO:0043816">
    <property type="term" value="F:phosphoserine-tRNA(Cys) ligase activity"/>
    <property type="evidence" value="ECO:0007669"/>
    <property type="project" value="UniProtKB-EC"/>
</dbReference>
<dbReference type="InterPro" id="IPR005246">
    <property type="entry name" value="O-Pseryl-tRNA(Cys)_ligase"/>
</dbReference>
<evidence type="ECO:0000256" key="5">
    <source>
        <dbReference type="ARBA" id="ARBA00023146"/>
    </source>
</evidence>
<protein>
    <recommendedName>
        <fullName evidence="6">O-phosphoserine--tRNA(Cys) ligase</fullName>
        <shortName evidence="6">O-phosphoserine--tRNA ligase</shortName>
        <ecNumber evidence="6">6.1.1.27</ecNumber>
    </recommendedName>
    <alternativeName>
        <fullName evidence="6">Non-canonical O-phosphoseryl-tRNA(Cys) synthetase</fullName>
    </alternativeName>
    <alternativeName>
        <fullName evidence="6">O-phosphoseryl-tRNA(Cys) synthetase</fullName>
        <shortName evidence="6">SepRS</shortName>
    </alternativeName>
</protein>
<keyword evidence="1 6" id="KW-0436">Ligase</keyword>
<evidence type="ECO:0000313" key="9">
    <source>
        <dbReference type="EMBL" id="UXH31784.1"/>
    </source>
</evidence>
<evidence type="ECO:0000259" key="7">
    <source>
        <dbReference type="PROSITE" id="PS50862"/>
    </source>
</evidence>
<reference evidence="9" key="1">
    <citation type="submission" date="2022-09" db="EMBL/GenBank/DDBJ databases">
        <title>Characterization of three MwoI isoschizomers from sequenced genome and metagenomes.</title>
        <authorList>
            <person name="Fomenkov A."/>
            <person name="Xu S.Y."/>
            <person name="Roberts R.J."/>
        </authorList>
    </citation>
    <scope>NUCLEOTIDE SEQUENCE</scope>
    <source>
        <strain evidence="9">DSM 2970</strain>
    </source>
</reference>
<dbReference type="EMBL" id="JAXUHJ010000010">
    <property type="protein sequence ID" value="MEJ8543104.1"/>
    <property type="molecule type" value="Genomic_DNA"/>
</dbReference>
<dbReference type="HAMAP" id="MF_01674">
    <property type="entry name" value="Sep_tRNA_synth"/>
    <property type="match status" value="1"/>
</dbReference>
<evidence type="ECO:0000313" key="10">
    <source>
        <dbReference type="Proteomes" id="UP001369247"/>
    </source>
</evidence>
<feature type="binding site" evidence="6">
    <location>
        <begin position="273"/>
        <end position="274"/>
    </location>
    <ligand>
        <name>substrate</name>
    </ligand>
</feature>
<evidence type="ECO:0000256" key="4">
    <source>
        <dbReference type="ARBA" id="ARBA00022917"/>
    </source>
</evidence>
<dbReference type="Proteomes" id="UP001369247">
    <property type="component" value="Unassembled WGS sequence"/>
</dbReference>
<keyword evidence="5 6" id="KW-0030">Aminoacyl-tRNA synthetase</keyword>
<dbReference type="EC" id="6.1.1.27" evidence="6"/>
<keyword evidence="10" id="KW-1185">Reference proteome</keyword>
<feature type="binding site" evidence="6">
    <location>
        <begin position="231"/>
        <end position="233"/>
    </location>
    <ligand>
        <name>substrate</name>
    </ligand>
</feature>
<proteinExistence type="inferred from homology"/>
<dbReference type="InterPro" id="IPR006195">
    <property type="entry name" value="aa-tRNA-synth_II"/>
</dbReference>
<feature type="binding site" evidence="6">
    <location>
        <position position="317"/>
    </location>
    <ligand>
        <name>substrate</name>
    </ligand>
</feature>
<dbReference type="GO" id="GO:0000049">
    <property type="term" value="F:tRNA binding"/>
    <property type="evidence" value="ECO:0007669"/>
    <property type="project" value="InterPro"/>
</dbReference>
<comment type="catalytic activity">
    <reaction evidence="6">
        <text>tRNA(Cys) + O-phospho-L-serine + ATP = O-phospho-L-seryl-tRNA(Cys) + AMP + diphosphate</text>
        <dbReference type="Rhea" id="RHEA:25678"/>
        <dbReference type="Rhea" id="RHEA-COMP:9661"/>
        <dbReference type="Rhea" id="RHEA-COMP:9719"/>
        <dbReference type="ChEBI" id="CHEBI:30616"/>
        <dbReference type="ChEBI" id="CHEBI:33019"/>
        <dbReference type="ChEBI" id="CHEBI:57524"/>
        <dbReference type="ChEBI" id="CHEBI:78442"/>
        <dbReference type="ChEBI" id="CHEBI:78551"/>
        <dbReference type="ChEBI" id="CHEBI:456215"/>
        <dbReference type="EC" id="6.1.1.27"/>
    </reaction>
</comment>
<dbReference type="Gene3D" id="3.30.930.10">
    <property type="entry name" value="Bira Bifunctional Protein, Domain 2"/>
    <property type="match status" value="1"/>
</dbReference>
<dbReference type="SUPFAM" id="SSF55681">
    <property type="entry name" value="Class II aaRS and biotin synthetases"/>
    <property type="match status" value="1"/>
</dbReference>
<gene>
    <name evidence="6 9" type="primary">sepS</name>
    <name evidence="9" type="ORF">N5910_00270</name>
    <name evidence="8" type="ORF">U2150_06335</name>
</gene>
<keyword evidence="2 6" id="KW-0547">Nucleotide-binding</keyword>
<sequence length="534" mass="61079">MKKKDIVKLSRRDFERAWLESGRSLKKPHHDMQYPRLRFKAGKSHVLYDTIWMIREAYLRLGFSEMVNPLFIDEEHIYKQFGPEAPAVLDRCFYLGGLPRPDIGLAADKIEMMRDMGIDTDPGRIEKLKDVFRSYKKGDLPGDDLVLEVSEALGVESHDGLRVLERVFPEIQDLEPVAGRTTLRSHMTSGWFISLSSIHDHYRMPLKLFSIDRCFRREQKEDSSHLMTYHSASCVVVDDEVPLDVGKAVAEGLLEHFGFSRFRFRPDEKKSKYYIPGTQTEVYAYHPRLGEWVEIATFGLYSPIALSMYGIDKEVMNLGVGVERVAMVLNQERDVREMVYPQIYSSWSLSDRDIAEMLRINLHPVTSDGRELMERIIETWEAHADAASPCSFEVYSGEFLGRKIKVDAVEVEKNTRLLGPAVWNTIYIHDGNILGVPPGTGLDTELIVRARKEGLNTGIRYMDALAAEAAYRIEEMVVRGDEKVEIRSTIARSLSDLNLTLEDAAMRYITGRNREIDLRGPLFSTITCELKSGR</sequence>
<evidence type="ECO:0000256" key="3">
    <source>
        <dbReference type="ARBA" id="ARBA00022840"/>
    </source>
</evidence>
<accession>A0A9E7RWK4</accession>
<evidence type="ECO:0000256" key="2">
    <source>
        <dbReference type="ARBA" id="ARBA00022741"/>
    </source>
</evidence>
<dbReference type="GeneID" id="75105640"/>
<comment type="function">
    <text evidence="6">Catalyzes the attachment of O-phosphoserine (Sep) to tRNA(Cys).</text>
</comment>
<evidence type="ECO:0000256" key="6">
    <source>
        <dbReference type="HAMAP-Rule" id="MF_01674"/>
    </source>
</evidence>
<dbReference type="Proteomes" id="UP001065373">
    <property type="component" value="Chromosome"/>
</dbReference>
<dbReference type="InterPro" id="IPR045864">
    <property type="entry name" value="aa-tRNA-synth_II/BPL/LPL"/>
</dbReference>
<dbReference type="AlphaFoldDB" id="A0A9E7RWK4"/>
<reference evidence="8 10" key="2">
    <citation type="submission" date="2023-12" db="EMBL/GenBank/DDBJ databases">
        <title>Phenotypic and Genomic Characterization of Methanothermobacter wolfeii Strain BSEL, a CO2-Capturing Archaeon with Minimal Nutrient Requirements.</title>
        <authorList>
            <person name="Ale Enriquez F."/>
            <person name="Ahring B.K."/>
        </authorList>
    </citation>
    <scope>NUCLEOTIDE SEQUENCE [LARGE SCALE GENOMIC DNA]</scope>
    <source>
        <strain evidence="8 10">BSEL-1</strain>
    </source>
</reference>
<evidence type="ECO:0000313" key="8">
    <source>
        <dbReference type="EMBL" id="MEJ8543104.1"/>
    </source>
</evidence>
<name>A0A9E7RWK4_METWO</name>
<feature type="domain" description="Aminoacyl-transfer RNA synthetases class-II family profile" evidence="7">
    <location>
        <begin position="204"/>
        <end position="341"/>
    </location>
</feature>
<comment type="similarity">
    <text evidence="6">Belongs to the class-II aminoacyl-tRNA synthetase family. O-phosphoseryl-tRNA(Cys) synthetase subfamily.</text>
</comment>
<organism evidence="9">
    <name type="scientific">Methanothermobacter wolfeii</name>
    <name type="common">Methanobacterium wolfei</name>
    <dbReference type="NCBI Taxonomy" id="145261"/>
    <lineage>
        <taxon>Archaea</taxon>
        <taxon>Methanobacteriati</taxon>
        <taxon>Methanobacteriota</taxon>
        <taxon>Methanomada group</taxon>
        <taxon>Methanobacteria</taxon>
        <taxon>Methanobacteriales</taxon>
        <taxon>Methanobacteriaceae</taxon>
        <taxon>Methanothermobacter</taxon>
    </lineage>
</organism>
<dbReference type="Pfam" id="PF18006">
    <property type="entry name" value="SepRS_C"/>
    <property type="match status" value="1"/>
</dbReference>
<dbReference type="KEGG" id="mwo:MWSIV6_0042"/>
<dbReference type="RefSeq" id="WP_084531092.1">
    <property type="nucleotide sequence ID" value="NZ_CP104550.1"/>
</dbReference>
<dbReference type="GO" id="GO:0006412">
    <property type="term" value="P:translation"/>
    <property type="evidence" value="ECO:0007669"/>
    <property type="project" value="UniProtKB-KW"/>
</dbReference>
<dbReference type="GO" id="GO:0043039">
    <property type="term" value="P:tRNA aminoacylation"/>
    <property type="evidence" value="ECO:0007669"/>
    <property type="project" value="UniProtKB-UniRule"/>
</dbReference>
<comment type="subunit">
    <text evidence="6">Homotetramer. Interacts with SepCysS.</text>
</comment>
<keyword evidence="3 6" id="KW-0067">ATP-binding</keyword>
<feature type="binding site" evidence="6">
    <location>
        <begin position="186"/>
        <end position="188"/>
    </location>
    <ligand>
        <name>substrate</name>
    </ligand>
</feature>